<comment type="caution">
    <text evidence="1">The sequence shown here is derived from an EMBL/GenBank/DDBJ whole genome shotgun (WGS) entry which is preliminary data.</text>
</comment>
<keyword evidence="2" id="KW-1185">Reference proteome</keyword>
<dbReference type="EMBL" id="BMPN01000001">
    <property type="protein sequence ID" value="GGJ49610.1"/>
    <property type="molecule type" value="Genomic_DNA"/>
</dbReference>
<name>A0ABQ2D9H7_9BACI</name>
<proteinExistence type="predicted"/>
<evidence type="ECO:0000313" key="1">
    <source>
        <dbReference type="EMBL" id="GGJ49610.1"/>
    </source>
</evidence>
<evidence type="ECO:0000313" key="2">
    <source>
        <dbReference type="Proteomes" id="UP000634435"/>
    </source>
</evidence>
<gene>
    <name evidence="1" type="ORF">GCM10007111_09700</name>
</gene>
<dbReference type="RefSeq" id="WP_188942270.1">
    <property type="nucleotide sequence ID" value="NZ_BMPN01000001.1"/>
</dbReference>
<organism evidence="1 2">
    <name type="scientific">Virgibacillus kapii</name>
    <dbReference type="NCBI Taxonomy" id="1638645"/>
    <lineage>
        <taxon>Bacteria</taxon>
        <taxon>Bacillati</taxon>
        <taxon>Bacillota</taxon>
        <taxon>Bacilli</taxon>
        <taxon>Bacillales</taxon>
        <taxon>Bacillaceae</taxon>
        <taxon>Virgibacillus</taxon>
    </lineage>
</organism>
<dbReference type="Proteomes" id="UP000634435">
    <property type="component" value="Unassembled WGS sequence"/>
</dbReference>
<protein>
    <submittedName>
        <fullName evidence="1">Uncharacterized protein</fullName>
    </submittedName>
</protein>
<accession>A0ABQ2D9H7</accession>
<reference evidence="2" key="1">
    <citation type="journal article" date="2019" name="Int. J. Syst. Evol. Microbiol.">
        <title>The Global Catalogue of Microorganisms (GCM) 10K type strain sequencing project: providing services to taxonomists for standard genome sequencing and annotation.</title>
        <authorList>
            <consortium name="The Broad Institute Genomics Platform"/>
            <consortium name="The Broad Institute Genome Sequencing Center for Infectious Disease"/>
            <person name="Wu L."/>
            <person name="Ma J."/>
        </authorList>
    </citation>
    <scope>NUCLEOTIDE SEQUENCE [LARGE SCALE GENOMIC DNA]</scope>
    <source>
        <strain evidence="2">JCM 30071</strain>
    </source>
</reference>
<sequence>MSDYEYRLQLLKERLSDPDIDITRDDYKEAVFLMEKLKTIKAEIAHNQIKRIIIRNGL</sequence>